<dbReference type="InterPro" id="IPR002509">
    <property type="entry name" value="NODB_dom"/>
</dbReference>
<dbReference type="Gene3D" id="3.20.20.370">
    <property type="entry name" value="Glycoside hydrolase/deacetylase"/>
    <property type="match status" value="1"/>
</dbReference>
<organism evidence="3 4">
    <name type="scientific">Rariglobus hedericola</name>
    <dbReference type="NCBI Taxonomy" id="2597822"/>
    <lineage>
        <taxon>Bacteria</taxon>
        <taxon>Pseudomonadati</taxon>
        <taxon>Verrucomicrobiota</taxon>
        <taxon>Opitutia</taxon>
        <taxon>Opitutales</taxon>
        <taxon>Opitutaceae</taxon>
        <taxon>Rariglobus</taxon>
    </lineage>
</organism>
<keyword evidence="1" id="KW-0732">Signal</keyword>
<evidence type="ECO:0000313" key="4">
    <source>
        <dbReference type="Proteomes" id="UP000315648"/>
    </source>
</evidence>
<evidence type="ECO:0000259" key="2">
    <source>
        <dbReference type="Pfam" id="PF01522"/>
    </source>
</evidence>
<protein>
    <submittedName>
        <fullName evidence="3">Polysaccharide deacetylase family protein</fullName>
    </submittedName>
</protein>
<sequence>MSLKLPVFFAALFLGAQVFAATGKSPLSLSPEGVVIDNGVDAPITLKYPLVMNEARKEAKVSAATVTGATAVVNYEGGGQVGVKLADGSVTFDLAAMPAGTKHLHAVMNIGAEYTGVGKWQVGTGAVTLFPQDKPASPFLHKGGATEFSLFGPTGARTTVHVPVFCYQQVNDNREWNNNIFQWHVFLPVTPDASTLTLQIEITAATVTGVPAASTPAAVTVAQPSLKTPAPPEETITGTRVLKWKDGKRAVFMIQFDDSASSQLRNVIPELTKRSIPGTFYINPGNGPYKAFQAQWEKVANLPGIELANHTFTHNGALTPEIFDEEIVKTNEVLNQLYPDRKTPRLISFGRPGVAKEKWGITEEQIKAVLAKNHMIERPPFTGPPFQYKTIPEMNQLVDLAIKSGEMKSLVFHGVGGDWLVTPMDYFNAVLDKLDANRDQLWLTDPLAYHKYLTARTTAVAKEVSSTPKRIQISLTTQADPALYDLPLSLATRVPADWAKAAVQQGSSRVTVPVVAGVARYNAFPGSAEIVLTPTS</sequence>
<comment type="caution">
    <text evidence="3">The sequence shown here is derived from an EMBL/GenBank/DDBJ whole genome shotgun (WGS) entry which is preliminary data.</text>
</comment>
<gene>
    <name evidence="3" type="ORF">FPL22_10350</name>
</gene>
<dbReference type="OrthoDB" id="184768at2"/>
<dbReference type="InterPro" id="IPR011330">
    <property type="entry name" value="Glyco_hydro/deAcase_b/a-brl"/>
</dbReference>
<dbReference type="GO" id="GO:0005975">
    <property type="term" value="P:carbohydrate metabolic process"/>
    <property type="evidence" value="ECO:0007669"/>
    <property type="project" value="InterPro"/>
</dbReference>
<keyword evidence="4" id="KW-1185">Reference proteome</keyword>
<dbReference type="RefSeq" id="WP_144230202.1">
    <property type="nucleotide sequence ID" value="NZ_CBCRVV010000012.1"/>
</dbReference>
<proteinExistence type="predicted"/>
<evidence type="ECO:0000256" key="1">
    <source>
        <dbReference type="SAM" id="SignalP"/>
    </source>
</evidence>
<feature type="signal peptide" evidence="1">
    <location>
        <begin position="1"/>
        <end position="20"/>
    </location>
</feature>
<evidence type="ECO:0000313" key="3">
    <source>
        <dbReference type="EMBL" id="TSJ79661.1"/>
    </source>
</evidence>
<feature type="chain" id="PRO_5021880437" evidence="1">
    <location>
        <begin position="21"/>
        <end position="536"/>
    </location>
</feature>
<dbReference type="AlphaFoldDB" id="A0A556QSP9"/>
<dbReference type="Pfam" id="PF01522">
    <property type="entry name" value="Polysacc_deac_1"/>
    <property type="match status" value="1"/>
</dbReference>
<reference evidence="3 4" key="1">
    <citation type="submission" date="2019-07" db="EMBL/GenBank/DDBJ databases">
        <title>Description of 53C-WASEF.</title>
        <authorList>
            <person name="Pitt A."/>
            <person name="Hahn M.W."/>
        </authorList>
    </citation>
    <scope>NUCLEOTIDE SEQUENCE [LARGE SCALE GENOMIC DNA]</scope>
    <source>
        <strain evidence="3 4">53C-WASEF</strain>
    </source>
</reference>
<name>A0A556QSP9_9BACT</name>
<accession>A0A556QSP9</accession>
<dbReference type="EMBL" id="VMBG01000001">
    <property type="protein sequence ID" value="TSJ79661.1"/>
    <property type="molecule type" value="Genomic_DNA"/>
</dbReference>
<feature type="domain" description="NodB homology" evidence="2">
    <location>
        <begin position="248"/>
        <end position="347"/>
    </location>
</feature>
<dbReference type="GO" id="GO:0016810">
    <property type="term" value="F:hydrolase activity, acting on carbon-nitrogen (but not peptide) bonds"/>
    <property type="evidence" value="ECO:0007669"/>
    <property type="project" value="InterPro"/>
</dbReference>
<dbReference type="Proteomes" id="UP000315648">
    <property type="component" value="Unassembled WGS sequence"/>
</dbReference>
<dbReference type="SUPFAM" id="SSF88713">
    <property type="entry name" value="Glycoside hydrolase/deacetylase"/>
    <property type="match status" value="1"/>
</dbReference>